<organism evidence="6 7">
    <name type="scientific">Caloramator quimbayensis</name>
    <dbReference type="NCBI Taxonomy" id="1147123"/>
    <lineage>
        <taxon>Bacteria</taxon>
        <taxon>Bacillati</taxon>
        <taxon>Bacillota</taxon>
        <taxon>Clostridia</taxon>
        <taxon>Eubacteriales</taxon>
        <taxon>Clostridiaceae</taxon>
        <taxon>Caloramator</taxon>
    </lineage>
</organism>
<dbReference type="Gene3D" id="1.10.4200.10">
    <property type="entry name" value="Triphosphoribosyl-dephospho-CoA protein"/>
    <property type="match status" value="1"/>
</dbReference>
<keyword evidence="5" id="KW-0067">ATP-binding</keyword>
<keyword evidence="7" id="KW-1185">Reference proteome</keyword>
<gene>
    <name evidence="6" type="ORF">SAMN05443428_11072</name>
</gene>
<dbReference type="Pfam" id="PF01874">
    <property type="entry name" value="CitG"/>
    <property type="match status" value="1"/>
</dbReference>
<dbReference type="STRING" id="1147123.SAMN05443428_11072"/>
<evidence type="ECO:0000256" key="2">
    <source>
        <dbReference type="ARBA" id="ARBA00012074"/>
    </source>
</evidence>
<comment type="catalytic activity">
    <reaction evidence="1">
        <text>3'-dephospho-CoA + ATP = 2'-(5''-triphospho-alpha-D-ribosyl)-3'-dephospho-CoA + adenine</text>
        <dbReference type="Rhea" id="RHEA:15117"/>
        <dbReference type="ChEBI" id="CHEBI:16708"/>
        <dbReference type="ChEBI" id="CHEBI:30616"/>
        <dbReference type="ChEBI" id="CHEBI:57328"/>
        <dbReference type="ChEBI" id="CHEBI:61378"/>
        <dbReference type="EC" id="2.4.2.52"/>
    </reaction>
</comment>
<dbReference type="EC" id="2.4.2.52" evidence="2"/>
<protein>
    <recommendedName>
        <fullName evidence="2">triphosphoribosyl-dephospho-CoA synthase</fullName>
        <ecNumber evidence="2">2.4.2.52</ecNumber>
    </recommendedName>
</protein>
<proteinExistence type="predicted"/>
<sequence>MKMHNFYSFSPISAKIAQKALCSMLYEVSTSPSPGLVSPVSKGCHNDMDYFTFLISTSSIAYYLPLFIEIGIKCEDDVLKSIREVGKQAEEEMLRETEGVNTQRGLLFLIGVLCGAAGVCIKKSLAFNRYNLSEQCSIICKDIVKNELLNIDRTKKLTNGERLYLEYKVTGIRGEVEKGLPTVINTALPSLEDALNYGLNINDALSHTLISIMSCVEDTTVINRCKMQGIYTMRNLSKKALELGGMKSKEGREFVKYMEDVFVKENISPGGAADLLAAAHFIYQLENMEE</sequence>
<dbReference type="AlphaFoldDB" id="A0A1T4XMU7"/>
<evidence type="ECO:0000313" key="7">
    <source>
        <dbReference type="Proteomes" id="UP000190105"/>
    </source>
</evidence>
<evidence type="ECO:0000256" key="1">
    <source>
        <dbReference type="ARBA" id="ARBA00001210"/>
    </source>
</evidence>
<evidence type="ECO:0000313" key="6">
    <source>
        <dbReference type="EMBL" id="SKA90415.1"/>
    </source>
</evidence>
<dbReference type="OrthoDB" id="114886at2"/>
<name>A0A1T4XMU7_9CLOT</name>
<evidence type="ECO:0000256" key="5">
    <source>
        <dbReference type="ARBA" id="ARBA00022840"/>
    </source>
</evidence>
<dbReference type="GO" id="GO:0046917">
    <property type="term" value="F:triphosphoribosyl-dephospho-CoA synthase activity"/>
    <property type="evidence" value="ECO:0007669"/>
    <property type="project" value="UniProtKB-EC"/>
</dbReference>
<dbReference type="Proteomes" id="UP000190105">
    <property type="component" value="Unassembled WGS sequence"/>
</dbReference>
<evidence type="ECO:0000256" key="4">
    <source>
        <dbReference type="ARBA" id="ARBA00022741"/>
    </source>
</evidence>
<keyword evidence="3" id="KW-0808">Transferase</keyword>
<dbReference type="PANTHER" id="PTHR30201:SF2">
    <property type="entry name" value="2-(5''-TRIPHOSPHORIBOSYL)-3'-DEPHOSPHOCOENZYME-A SYNTHASE"/>
    <property type="match status" value="1"/>
</dbReference>
<keyword evidence="4" id="KW-0547">Nucleotide-binding</keyword>
<dbReference type="GO" id="GO:0051191">
    <property type="term" value="P:prosthetic group biosynthetic process"/>
    <property type="evidence" value="ECO:0007669"/>
    <property type="project" value="TreeGrafter"/>
</dbReference>
<dbReference type="GO" id="GO:0005524">
    <property type="term" value="F:ATP binding"/>
    <property type="evidence" value="ECO:0007669"/>
    <property type="project" value="UniProtKB-KW"/>
</dbReference>
<dbReference type="EMBL" id="FUYH01000010">
    <property type="protein sequence ID" value="SKA90415.1"/>
    <property type="molecule type" value="Genomic_DNA"/>
</dbReference>
<evidence type="ECO:0000256" key="3">
    <source>
        <dbReference type="ARBA" id="ARBA00022679"/>
    </source>
</evidence>
<accession>A0A1T4XMU7</accession>
<dbReference type="PANTHER" id="PTHR30201">
    <property type="entry name" value="TRIPHOSPHORIBOSYL-DEPHOSPHO-COA SYNTHASE"/>
    <property type="match status" value="1"/>
</dbReference>
<reference evidence="7" key="1">
    <citation type="submission" date="2017-02" db="EMBL/GenBank/DDBJ databases">
        <authorList>
            <person name="Varghese N."/>
            <person name="Submissions S."/>
        </authorList>
    </citation>
    <scope>NUCLEOTIDE SEQUENCE [LARGE SCALE GENOMIC DNA]</scope>
    <source>
        <strain evidence="7">USBA 833</strain>
    </source>
</reference>
<dbReference type="InterPro" id="IPR002736">
    <property type="entry name" value="CitG"/>
</dbReference>